<dbReference type="Proteomes" id="UP000278807">
    <property type="component" value="Unassembled WGS sequence"/>
</dbReference>
<sequence>MFALSFYLKACCVLYGGAQLFQPWFRTYVHLQAF</sequence>
<accession>A0A3P7S7U2</accession>
<dbReference type="EMBL" id="UZAE01012455">
    <property type="protein sequence ID" value="VDO05220.1"/>
    <property type="molecule type" value="Genomic_DNA"/>
</dbReference>
<protein>
    <submittedName>
        <fullName evidence="1">Uncharacterized protein</fullName>
    </submittedName>
</protein>
<keyword evidence="2" id="KW-1185">Reference proteome</keyword>
<reference evidence="1 2" key="1">
    <citation type="submission" date="2018-11" db="EMBL/GenBank/DDBJ databases">
        <authorList>
            <consortium name="Pathogen Informatics"/>
        </authorList>
    </citation>
    <scope>NUCLEOTIDE SEQUENCE [LARGE SCALE GENOMIC DNA]</scope>
</reference>
<organism evidence="1 2">
    <name type="scientific">Rodentolepis nana</name>
    <name type="common">Dwarf tapeworm</name>
    <name type="synonym">Hymenolepis nana</name>
    <dbReference type="NCBI Taxonomy" id="102285"/>
    <lineage>
        <taxon>Eukaryota</taxon>
        <taxon>Metazoa</taxon>
        <taxon>Spiralia</taxon>
        <taxon>Lophotrochozoa</taxon>
        <taxon>Platyhelminthes</taxon>
        <taxon>Cestoda</taxon>
        <taxon>Eucestoda</taxon>
        <taxon>Cyclophyllidea</taxon>
        <taxon>Hymenolepididae</taxon>
        <taxon>Rodentolepis</taxon>
    </lineage>
</organism>
<evidence type="ECO:0000313" key="2">
    <source>
        <dbReference type="Proteomes" id="UP000278807"/>
    </source>
</evidence>
<evidence type="ECO:0000313" key="1">
    <source>
        <dbReference type="EMBL" id="VDO05220.1"/>
    </source>
</evidence>
<proteinExistence type="predicted"/>
<name>A0A3P7S7U2_RODNA</name>
<gene>
    <name evidence="1" type="ORF">HNAJ_LOCUS8985</name>
</gene>
<dbReference type="AlphaFoldDB" id="A0A3P7S7U2"/>